<dbReference type="GeneID" id="88856108"/>
<reference evidence="2 3" key="1">
    <citation type="journal article" date="2023" name="Access Microbiol">
        <title>The genome of a steinernematid-associated Pseudomonas piscis bacterium encodes the biosynthesis of insect toxins.</title>
        <authorList>
            <person name="Awori R.M."/>
            <person name="Hendre P."/>
            <person name="Amugune N.O."/>
        </authorList>
    </citation>
    <scope>NUCLEOTIDE SEQUENCE [LARGE SCALE GENOMIC DNA]</scope>
    <source>
        <strain evidence="2 3">97</strain>
    </source>
</reference>
<keyword evidence="3" id="KW-1185">Reference proteome</keyword>
<organism evidence="2 3">
    <name type="scientific">Xenorhabdus griffiniae</name>
    <dbReference type="NCBI Taxonomy" id="351672"/>
    <lineage>
        <taxon>Bacteria</taxon>
        <taxon>Pseudomonadati</taxon>
        <taxon>Pseudomonadota</taxon>
        <taxon>Gammaproteobacteria</taxon>
        <taxon>Enterobacterales</taxon>
        <taxon>Morganellaceae</taxon>
        <taxon>Xenorhabdus</taxon>
    </lineage>
</organism>
<dbReference type="RefSeq" id="WP_189761137.1">
    <property type="nucleotide sequence ID" value="NZ_CP133479.1"/>
</dbReference>
<accession>A0ABY9XCX8</accession>
<sequence>MPENDEVFIRLCLVWASFGSISGAGYDYWDTEKKQWEEHENHEVTHWCYI</sequence>
<dbReference type="Proteomes" id="UP001300348">
    <property type="component" value="Chromosome"/>
</dbReference>
<feature type="transmembrane region" description="Helical" evidence="1">
    <location>
        <begin position="7"/>
        <end position="26"/>
    </location>
</feature>
<protein>
    <submittedName>
        <fullName evidence="2">Uncharacterized protein</fullName>
    </submittedName>
</protein>
<proteinExistence type="predicted"/>
<keyword evidence="1" id="KW-0472">Membrane</keyword>
<name>A0ABY9XCX8_9GAMM</name>
<evidence type="ECO:0000313" key="2">
    <source>
        <dbReference type="EMBL" id="WNH00453.1"/>
    </source>
</evidence>
<keyword evidence="1" id="KW-0812">Transmembrane</keyword>
<evidence type="ECO:0000313" key="3">
    <source>
        <dbReference type="Proteomes" id="UP001300348"/>
    </source>
</evidence>
<dbReference type="EMBL" id="CP133647">
    <property type="protein sequence ID" value="WNH00453.1"/>
    <property type="molecule type" value="Genomic_DNA"/>
</dbReference>
<evidence type="ECO:0000256" key="1">
    <source>
        <dbReference type="SAM" id="Phobius"/>
    </source>
</evidence>
<gene>
    <name evidence="2" type="ORF">QL112_011085</name>
</gene>
<keyword evidence="1" id="KW-1133">Transmembrane helix</keyword>